<comment type="caution">
    <text evidence="1">The sequence shown here is derived from an EMBL/GenBank/DDBJ whole genome shotgun (WGS) entry which is preliminary data.</text>
</comment>
<evidence type="ECO:0000313" key="2">
    <source>
        <dbReference type="Proteomes" id="UP001283361"/>
    </source>
</evidence>
<keyword evidence="2" id="KW-1185">Reference proteome</keyword>
<sequence length="137" mass="15292">MKLISEVCYVLIHCWNYLAEQPKLLHAPQVYLAESVLFNPVRRKVKAGRLALVSGIVRNLAGLEPLSGTSALWIFCRVVRAVDPRAGFFARSWSAGKSKVKQLQTAVRQIIWGHCARVKIASSGGSFGPEYLKEQWP</sequence>
<gene>
    <name evidence="1" type="ORF">RRG08_020655</name>
</gene>
<dbReference type="Proteomes" id="UP001283361">
    <property type="component" value="Unassembled WGS sequence"/>
</dbReference>
<evidence type="ECO:0000313" key="1">
    <source>
        <dbReference type="EMBL" id="KAK3762576.1"/>
    </source>
</evidence>
<dbReference type="EMBL" id="JAWDGP010004681">
    <property type="protein sequence ID" value="KAK3762576.1"/>
    <property type="molecule type" value="Genomic_DNA"/>
</dbReference>
<protein>
    <submittedName>
        <fullName evidence="1">Uncharacterized protein</fullName>
    </submittedName>
</protein>
<name>A0AAE0Z5C4_9GAST</name>
<accession>A0AAE0Z5C4</accession>
<dbReference type="AlphaFoldDB" id="A0AAE0Z5C4"/>
<organism evidence="1 2">
    <name type="scientific">Elysia crispata</name>
    <name type="common">lettuce slug</name>
    <dbReference type="NCBI Taxonomy" id="231223"/>
    <lineage>
        <taxon>Eukaryota</taxon>
        <taxon>Metazoa</taxon>
        <taxon>Spiralia</taxon>
        <taxon>Lophotrochozoa</taxon>
        <taxon>Mollusca</taxon>
        <taxon>Gastropoda</taxon>
        <taxon>Heterobranchia</taxon>
        <taxon>Euthyneura</taxon>
        <taxon>Panpulmonata</taxon>
        <taxon>Sacoglossa</taxon>
        <taxon>Placobranchoidea</taxon>
        <taxon>Plakobranchidae</taxon>
        <taxon>Elysia</taxon>
    </lineage>
</organism>
<reference evidence="1" key="1">
    <citation type="journal article" date="2023" name="G3 (Bethesda)">
        <title>A reference genome for the long-term kleptoplast-retaining sea slug Elysia crispata morphotype clarki.</title>
        <authorList>
            <person name="Eastman K.E."/>
            <person name="Pendleton A.L."/>
            <person name="Shaikh M.A."/>
            <person name="Suttiyut T."/>
            <person name="Ogas R."/>
            <person name="Tomko P."/>
            <person name="Gavelis G."/>
            <person name="Widhalm J.R."/>
            <person name="Wisecaver J.H."/>
        </authorList>
    </citation>
    <scope>NUCLEOTIDE SEQUENCE</scope>
    <source>
        <strain evidence="1">ECLA1</strain>
    </source>
</reference>
<proteinExistence type="predicted"/>